<reference evidence="2" key="1">
    <citation type="submission" date="2021-01" db="EMBL/GenBank/DDBJ databases">
        <title>Draft genome sequence of Nasalis larvatus strain YZ03.</title>
        <authorList>
            <person name="Suzuki-Hashido N."/>
            <person name="Tsuchida S."/>
            <person name="Hayakawa T."/>
        </authorList>
    </citation>
    <scope>NUCLEOTIDE SEQUENCE [LARGE SCALE GENOMIC DNA]</scope>
    <source>
        <strain evidence="2">YZ03</strain>
    </source>
</reference>
<accession>A0ABQ3W276</accession>
<comment type="caution">
    <text evidence="1">The sequence shown here is derived from an EMBL/GenBank/DDBJ whole genome shotgun (WGS) entry which is preliminary data.</text>
</comment>
<evidence type="ECO:0000313" key="1">
    <source>
        <dbReference type="EMBL" id="GHW00348.1"/>
    </source>
</evidence>
<protein>
    <submittedName>
        <fullName evidence="1">Uncharacterized protein</fullName>
    </submittedName>
</protein>
<dbReference type="RefSeq" id="WP_201335802.1">
    <property type="nucleotide sequence ID" value="NZ_BOCG01000715.1"/>
</dbReference>
<dbReference type="Proteomes" id="UP000616547">
    <property type="component" value="Unassembled WGS sequence"/>
</dbReference>
<evidence type="ECO:0000313" key="2">
    <source>
        <dbReference type="Proteomes" id="UP000616547"/>
    </source>
</evidence>
<name>A0ABQ3W276_9LACO</name>
<keyword evidence="2" id="KW-1185">Reference proteome</keyword>
<sequence>MLSEDEKAKKKIDKGLEMINCDNADDLAKIKEFALDFLLPNCELKKIVDLDNLSTSLIKEVAEKFVVSPQIAATRLKSYVRIEQKELF</sequence>
<gene>
    <name evidence="1" type="ORF">lacNasYZ03_00350</name>
</gene>
<proteinExistence type="predicted"/>
<organism evidence="1 2">
    <name type="scientific">Lactobacillus nasalidis</name>
    <dbReference type="NCBI Taxonomy" id="2797258"/>
    <lineage>
        <taxon>Bacteria</taxon>
        <taxon>Bacillati</taxon>
        <taxon>Bacillota</taxon>
        <taxon>Bacilli</taxon>
        <taxon>Lactobacillales</taxon>
        <taxon>Lactobacillaceae</taxon>
        <taxon>Lactobacillus</taxon>
    </lineage>
</organism>
<dbReference type="EMBL" id="BOCI01000013">
    <property type="protein sequence ID" value="GHW00348.1"/>
    <property type="molecule type" value="Genomic_DNA"/>
</dbReference>